<dbReference type="Proteomes" id="UP001596074">
    <property type="component" value="Unassembled WGS sequence"/>
</dbReference>
<gene>
    <name evidence="2" type="ORF">ACFPZN_05315</name>
</gene>
<dbReference type="PROSITE" id="PS51257">
    <property type="entry name" value="PROKAR_LIPOPROTEIN"/>
    <property type="match status" value="1"/>
</dbReference>
<dbReference type="EMBL" id="JBHSON010000005">
    <property type="protein sequence ID" value="MFC5745027.1"/>
    <property type="molecule type" value="Genomic_DNA"/>
</dbReference>
<organism evidence="2 3">
    <name type="scientific">Actinomadura rugatobispora</name>
    <dbReference type="NCBI Taxonomy" id="1994"/>
    <lineage>
        <taxon>Bacteria</taxon>
        <taxon>Bacillati</taxon>
        <taxon>Actinomycetota</taxon>
        <taxon>Actinomycetes</taxon>
        <taxon>Streptosporangiales</taxon>
        <taxon>Thermomonosporaceae</taxon>
        <taxon>Actinomadura</taxon>
    </lineage>
</organism>
<dbReference type="RefSeq" id="WP_378280651.1">
    <property type="nucleotide sequence ID" value="NZ_JBHSON010000005.1"/>
</dbReference>
<accession>A0ABW0ZQW8</accession>
<evidence type="ECO:0000313" key="3">
    <source>
        <dbReference type="Proteomes" id="UP001596074"/>
    </source>
</evidence>
<evidence type="ECO:0000256" key="1">
    <source>
        <dbReference type="SAM" id="MobiDB-lite"/>
    </source>
</evidence>
<proteinExistence type="predicted"/>
<evidence type="ECO:0000313" key="2">
    <source>
        <dbReference type="EMBL" id="MFC5745027.1"/>
    </source>
</evidence>
<evidence type="ECO:0008006" key="4">
    <source>
        <dbReference type="Google" id="ProtNLM"/>
    </source>
</evidence>
<sequence>MPRTSSTLVAAVVLVSGLGVTSCSQDRWCEHDATDTVVSDSFCEKNTPGYEWESGGDSKKKKRKKSH</sequence>
<name>A0ABW0ZQW8_9ACTN</name>
<reference evidence="3" key="1">
    <citation type="journal article" date="2019" name="Int. J. Syst. Evol. Microbiol.">
        <title>The Global Catalogue of Microorganisms (GCM) 10K type strain sequencing project: providing services to taxonomists for standard genome sequencing and annotation.</title>
        <authorList>
            <consortium name="The Broad Institute Genomics Platform"/>
            <consortium name="The Broad Institute Genome Sequencing Center for Infectious Disease"/>
            <person name="Wu L."/>
            <person name="Ma J."/>
        </authorList>
    </citation>
    <scope>NUCLEOTIDE SEQUENCE [LARGE SCALE GENOMIC DNA]</scope>
    <source>
        <strain evidence="3">KCTC 42087</strain>
    </source>
</reference>
<protein>
    <recommendedName>
        <fullName evidence="4">Lipoprotein</fullName>
    </recommendedName>
</protein>
<comment type="caution">
    <text evidence="2">The sequence shown here is derived from an EMBL/GenBank/DDBJ whole genome shotgun (WGS) entry which is preliminary data.</text>
</comment>
<keyword evidence="3" id="KW-1185">Reference proteome</keyword>
<feature type="region of interest" description="Disordered" evidence="1">
    <location>
        <begin position="46"/>
        <end position="67"/>
    </location>
</feature>